<dbReference type="AlphaFoldDB" id="A0AAN7QLP4"/>
<reference evidence="1 2" key="1">
    <citation type="journal article" date="2023" name="Hortic Res">
        <title>Pangenome of water caltrop reveals structural variations and asymmetric subgenome divergence after allopolyploidization.</title>
        <authorList>
            <person name="Zhang X."/>
            <person name="Chen Y."/>
            <person name="Wang L."/>
            <person name="Yuan Y."/>
            <person name="Fang M."/>
            <person name="Shi L."/>
            <person name="Lu R."/>
            <person name="Comes H.P."/>
            <person name="Ma Y."/>
            <person name="Chen Y."/>
            <person name="Huang G."/>
            <person name="Zhou Y."/>
            <person name="Zheng Z."/>
            <person name="Qiu Y."/>
        </authorList>
    </citation>
    <scope>NUCLEOTIDE SEQUENCE [LARGE SCALE GENOMIC DNA]</scope>
    <source>
        <strain evidence="1">F231</strain>
    </source>
</reference>
<keyword evidence="2" id="KW-1185">Reference proteome</keyword>
<comment type="caution">
    <text evidence="1">The sequence shown here is derived from an EMBL/GenBank/DDBJ whole genome shotgun (WGS) entry which is preliminary data.</text>
</comment>
<accession>A0AAN7QLP4</accession>
<dbReference type="EMBL" id="JAXQNO010000020">
    <property type="protein sequence ID" value="KAK4771752.1"/>
    <property type="molecule type" value="Genomic_DNA"/>
</dbReference>
<sequence length="98" mass="11302">MKLFREAKEKGAVFSQCLQEEPKWTLLKKRKGEIPFLQCLSSIGYLSREKDLLQCNGNAAMLTFFRVEYGRPKEVGDKTSAFRRVKEASTYGFIRSKS</sequence>
<evidence type="ECO:0000313" key="2">
    <source>
        <dbReference type="Proteomes" id="UP001346149"/>
    </source>
</evidence>
<dbReference type="Proteomes" id="UP001346149">
    <property type="component" value="Unassembled WGS sequence"/>
</dbReference>
<organism evidence="1 2">
    <name type="scientific">Trapa natans</name>
    <name type="common">Water chestnut</name>
    <dbReference type="NCBI Taxonomy" id="22666"/>
    <lineage>
        <taxon>Eukaryota</taxon>
        <taxon>Viridiplantae</taxon>
        <taxon>Streptophyta</taxon>
        <taxon>Embryophyta</taxon>
        <taxon>Tracheophyta</taxon>
        <taxon>Spermatophyta</taxon>
        <taxon>Magnoliopsida</taxon>
        <taxon>eudicotyledons</taxon>
        <taxon>Gunneridae</taxon>
        <taxon>Pentapetalae</taxon>
        <taxon>rosids</taxon>
        <taxon>malvids</taxon>
        <taxon>Myrtales</taxon>
        <taxon>Lythraceae</taxon>
        <taxon>Trapa</taxon>
    </lineage>
</organism>
<proteinExistence type="predicted"/>
<name>A0AAN7QLP4_TRANT</name>
<gene>
    <name evidence="1" type="ORF">SAY86_013527</name>
</gene>
<protein>
    <submittedName>
        <fullName evidence="1">Uncharacterized protein</fullName>
    </submittedName>
</protein>
<evidence type="ECO:0000313" key="1">
    <source>
        <dbReference type="EMBL" id="KAK4771752.1"/>
    </source>
</evidence>